<evidence type="ECO:0000256" key="1">
    <source>
        <dbReference type="ARBA" id="ARBA00006336"/>
    </source>
</evidence>
<gene>
    <name evidence="3" type="ORF">B5E88_00140</name>
</gene>
<dbReference type="Proteomes" id="UP000196074">
    <property type="component" value="Unassembled WGS sequence"/>
</dbReference>
<dbReference type="PANTHER" id="PTHR43540">
    <property type="entry name" value="PEROXYUREIDOACRYLATE/UREIDOACRYLATE AMIDOHYDROLASE-RELATED"/>
    <property type="match status" value="1"/>
</dbReference>
<dbReference type="Pfam" id="PF00857">
    <property type="entry name" value="Isochorismatase"/>
    <property type="match status" value="1"/>
</dbReference>
<comment type="caution">
    <text evidence="3">The sequence shown here is derived from an EMBL/GenBank/DDBJ whole genome shotgun (WGS) entry which is preliminary data.</text>
</comment>
<dbReference type="InterPro" id="IPR000868">
    <property type="entry name" value="Isochorismatase-like_dom"/>
</dbReference>
<evidence type="ECO:0000256" key="2">
    <source>
        <dbReference type="ARBA" id="ARBA00022801"/>
    </source>
</evidence>
<comment type="similarity">
    <text evidence="1">Belongs to the isochorismatase family.</text>
</comment>
<accession>A0A0J0AGW5</accession>
<dbReference type="GO" id="GO:0016787">
    <property type="term" value="F:hydrolase activity"/>
    <property type="evidence" value="ECO:0007669"/>
    <property type="project" value="UniProtKB-KW"/>
</dbReference>
<dbReference type="InterPro" id="IPR050272">
    <property type="entry name" value="Isochorismatase-like_hydrls"/>
</dbReference>
<organism evidence="3 4">
    <name type="scientific">Enterococcus cecorum</name>
    <dbReference type="NCBI Taxonomy" id="44008"/>
    <lineage>
        <taxon>Bacteria</taxon>
        <taxon>Bacillati</taxon>
        <taxon>Bacillota</taxon>
        <taxon>Bacilli</taxon>
        <taxon>Lactobacillales</taxon>
        <taxon>Enterococcaceae</taxon>
        <taxon>Enterococcus</taxon>
    </lineage>
</organism>
<dbReference type="CDD" id="cd01014">
    <property type="entry name" value="nicotinamidase_related"/>
    <property type="match status" value="1"/>
</dbReference>
<protein>
    <submittedName>
        <fullName evidence="3">Cysteine hydrolase</fullName>
    </submittedName>
</protein>
<dbReference type="Gene3D" id="3.40.50.850">
    <property type="entry name" value="Isochorismatase-like"/>
    <property type="match status" value="1"/>
</dbReference>
<dbReference type="AlphaFoldDB" id="A0A0J0AGW5"/>
<dbReference type="RefSeq" id="WP_047334820.1">
    <property type="nucleotide sequence ID" value="NZ_LDEA01000026.1"/>
</dbReference>
<dbReference type="SUPFAM" id="SSF52499">
    <property type="entry name" value="Isochorismatase-like hydrolases"/>
    <property type="match status" value="1"/>
</dbReference>
<evidence type="ECO:0000313" key="4">
    <source>
        <dbReference type="Proteomes" id="UP000196074"/>
    </source>
</evidence>
<reference evidence="4" key="1">
    <citation type="submission" date="2017-04" db="EMBL/GenBank/DDBJ databases">
        <title>Function of individual gut microbiota members based on whole genome sequencing of pure cultures obtained from chicken caecum.</title>
        <authorList>
            <person name="Medvecky M."/>
            <person name="Cejkova D."/>
            <person name="Polansky O."/>
            <person name="Karasova D."/>
            <person name="Kubasova T."/>
            <person name="Cizek A."/>
            <person name="Rychlik I."/>
        </authorList>
    </citation>
    <scope>NUCLEOTIDE SEQUENCE [LARGE SCALE GENOMIC DNA]</scope>
    <source>
        <strain evidence="4">An144</strain>
    </source>
</reference>
<sequence>MQALLVIDMEQGFLNADRSERNNPDAEKNILKLMDYFRETKQPIIHIQHLSTDPHSAFFTEEGYQFMEGFEPHPGEKVFQKHVNSAFIGTNLEEYLHEEGICRLVITGLTLPHCVSTTTRMAGNLGFETTLISDATATFALKDILDNWIDAEELHQSHLAALNEEFAKVMSCEEFLRVIDKKENEIDYTGTRK</sequence>
<dbReference type="InterPro" id="IPR036380">
    <property type="entry name" value="Isochorismatase-like_sf"/>
</dbReference>
<name>A0A0J0AGW5_9ENTE</name>
<dbReference type="EMBL" id="NFLC01000001">
    <property type="protein sequence ID" value="OUQ11784.1"/>
    <property type="molecule type" value="Genomic_DNA"/>
</dbReference>
<proteinExistence type="inferred from homology"/>
<keyword evidence="2 3" id="KW-0378">Hydrolase</keyword>
<evidence type="ECO:0000313" key="3">
    <source>
        <dbReference type="EMBL" id="OUQ11784.1"/>
    </source>
</evidence>
<dbReference type="PANTHER" id="PTHR43540:SF1">
    <property type="entry name" value="ISOCHORISMATASE HYDROLASE"/>
    <property type="match status" value="1"/>
</dbReference>